<organism evidence="1 2">
    <name type="scientific">Pinctada imbricata</name>
    <name type="common">Atlantic pearl-oyster</name>
    <name type="synonym">Pinctada martensii</name>
    <dbReference type="NCBI Taxonomy" id="66713"/>
    <lineage>
        <taxon>Eukaryota</taxon>
        <taxon>Metazoa</taxon>
        <taxon>Spiralia</taxon>
        <taxon>Lophotrochozoa</taxon>
        <taxon>Mollusca</taxon>
        <taxon>Bivalvia</taxon>
        <taxon>Autobranchia</taxon>
        <taxon>Pteriomorphia</taxon>
        <taxon>Pterioida</taxon>
        <taxon>Pterioidea</taxon>
        <taxon>Pteriidae</taxon>
        <taxon>Pinctada</taxon>
    </lineage>
</organism>
<name>A0AA89C8Z7_PINIB</name>
<comment type="caution">
    <text evidence="1">The sequence shown here is derived from an EMBL/GenBank/DDBJ whole genome shotgun (WGS) entry which is preliminary data.</text>
</comment>
<keyword evidence="2" id="KW-1185">Reference proteome</keyword>
<dbReference type="PANTHER" id="PTHR33845:SF1">
    <property type="entry name" value="C2H2-TYPE DOMAIN-CONTAINING PROTEIN"/>
    <property type="match status" value="1"/>
</dbReference>
<accession>A0AA89C8Z7</accession>
<evidence type="ECO:0000313" key="1">
    <source>
        <dbReference type="EMBL" id="KAK3104650.1"/>
    </source>
</evidence>
<dbReference type="AlphaFoldDB" id="A0AA89C8Z7"/>
<protein>
    <submittedName>
        <fullName evidence="1">Uncharacterized protein</fullName>
    </submittedName>
</protein>
<sequence length="153" mass="16947">YKIHLTESSPCGDHCIKFGLSNPSDDSLQSPCSHEHILSCDRCLLFPQSIVNLRQFVTDSKGIQIKRYDFSESQCGKSYCDSKITHLRSKIRQYASNGKDVKSAADMKKAIDSVGGVGGCQAAYVDVNLDAYATWVQGKPWKGISKIYDIEFG</sequence>
<dbReference type="PANTHER" id="PTHR33845">
    <property type="entry name" value="C2H2-TYPE DOMAIN-CONTAINING PROTEIN"/>
    <property type="match status" value="1"/>
</dbReference>
<proteinExistence type="predicted"/>
<evidence type="ECO:0000313" key="2">
    <source>
        <dbReference type="Proteomes" id="UP001186944"/>
    </source>
</evidence>
<reference evidence="1" key="1">
    <citation type="submission" date="2019-08" db="EMBL/GenBank/DDBJ databases">
        <title>The improved chromosome-level genome for the pearl oyster Pinctada fucata martensii using PacBio sequencing and Hi-C.</title>
        <authorList>
            <person name="Zheng Z."/>
        </authorList>
    </citation>
    <scope>NUCLEOTIDE SEQUENCE</scope>
    <source>
        <strain evidence="1">ZZ-2019</strain>
        <tissue evidence="1">Adductor muscle</tissue>
    </source>
</reference>
<dbReference type="Proteomes" id="UP001186944">
    <property type="component" value="Unassembled WGS sequence"/>
</dbReference>
<dbReference type="EMBL" id="VSWD01000004">
    <property type="protein sequence ID" value="KAK3104650.1"/>
    <property type="molecule type" value="Genomic_DNA"/>
</dbReference>
<gene>
    <name evidence="1" type="ORF">FSP39_007128</name>
</gene>
<feature type="non-terminal residue" evidence="1">
    <location>
        <position position="1"/>
    </location>
</feature>